<dbReference type="InterPro" id="IPR038898">
    <property type="entry name" value="BROX"/>
</dbReference>
<protein>
    <submittedName>
        <fullName evidence="4">Uncharacterized protein LOC105177468</fullName>
    </submittedName>
</protein>
<sequence>MGCTASVYAIGKKKKKIIPQVSVFFPSLRIPVHSDIHTTLRGLIPKDLAHRISSLRNQIVLVAEDTGGSAIAELTRALEEYLSLLLGLTKKDYGLQELVEFRWRELEDARQEICVANSWFELFSVLHMMAMLTLMEANLKLIPQDSSLSERLVSADCMRDAVDLLLKAAGYLNFCIGNVLPRLPPDIKSKLPLDMHESILEAISYQALAQGTEIQLGLAVQSHNATLSVKRRLACEQLSFFAQAHCCLSEVNANGAALKKQLLFLKWKFLEAKAAAYYYHGLILDKGTEPSSHVSAVCCFLAAEELIAESKKACLTFCLADPITRAPPPWGAMKHLHKKIPETASKKSQMYGYLLEQEKDLQNLPDLPEFQLSLKPDEYELPEVDPAWDCGKWEITEQTLKEHLNDEPET</sequence>
<dbReference type="InterPro" id="IPR038499">
    <property type="entry name" value="BRO1_sf"/>
</dbReference>
<keyword evidence="3" id="KW-1185">Reference proteome</keyword>
<dbReference type="CDD" id="cd09034">
    <property type="entry name" value="BRO1_Alix_like"/>
    <property type="match status" value="1"/>
</dbReference>
<evidence type="ECO:0000256" key="1">
    <source>
        <dbReference type="ARBA" id="ARBA00008901"/>
    </source>
</evidence>
<feature type="domain" description="BRO1" evidence="2">
    <location>
        <begin position="6"/>
        <end position="410"/>
    </location>
</feature>
<dbReference type="InterPro" id="IPR004328">
    <property type="entry name" value="BRO1_dom"/>
</dbReference>
<evidence type="ECO:0000313" key="3">
    <source>
        <dbReference type="Proteomes" id="UP000504604"/>
    </source>
</evidence>
<accession>A0A6I9ULE8</accession>
<dbReference type="InParanoid" id="A0A6I9ULE8"/>
<dbReference type="Proteomes" id="UP000504604">
    <property type="component" value="Linkage group LG15"/>
</dbReference>
<organism evidence="3 4">
    <name type="scientific">Sesamum indicum</name>
    <name type="common">Oriental sesame</name>
    <name type="synonym">Sesamum orientale</name>
    <dbReference type="NCBI Taxonomy" id="4182"/>
    <lineage>
        <taxon>Eukaryota</taxon>
        <taxon>Viridiplantae</taxon>
        <taxon>Streptophyta</taxon>
        <taxon>Embryophyta</taxon>
        <taxon>Tracheophyta</taxon>
        <taxon>Spermatophyta</taxon>
        <taxon>Magnoliopsida</taxon>
        <taxon>eudicotyledons</taxon>
        <taxon>Gunneridae</taxon>
        <taxon>Pentapetalae</taxon>
        <taxon>asterids</taxon>
        <taxon>lamiids</taxon>
        <taxon>Lamiales</taxon>
        <taxon>Pedaliaceae</taxon>
        <taxon>Sesamum</taxon>
    </lineage>
</organism>
<dbReference type="GeneID" id="105177468"/>
<dbReference type="Pfam" id="PF03097">
    <property type="entry name" value="BRO1"/>
    <property type="match status" value="1"/>
</dbReference>
<proteinExistence type="inferred from homology"/>
<dbReference type="RefSeq" id="XP_011098937.1">
    <property type="nucleotide sequence ID" value="XM_011100635.2"/>
</dbReference>
<dbReference type="Gene3D" id="1.25.40.280">
    <property type="entry name" value="alix/aip1 like domains"/>
    <property type="match status" value="1"/>
</dbReference>
<dbReference type="KEGG" id="sind:105177468"/>
<dbReference type="OrthoDB" id="1855524at2759"/>
<evidence type="ECO:0000313" key="4">
    <source>
        <dbReference type="RefSeq" id="XP_011098937.1"/>
    </source>
</evidence>
<dbReference type="PANTHER" id="PTHR23032">
    <property type="entry name" value="BRO1 DOMAIN-CONTAINING PROTEIN BROX"/>
    <property type="match status" value="1"/>
</dbReference>
<dbReference type="PROSITE" id="PS51180">
    <property type="entry name" value="BRO1"/>
    <property type="match status" value="1"/>
</dbReference>
<comment type="similarity">
    <text evidence="1">Belongs to the BROX family.</text>
</comment>
<name>A0A6I9ULE8_SESIN</name>
<reference evidence="4" key="1">
    <citation type="submission" date="2025-08" db="UniProtKB">
        <authorList>
            <consortium name="RefSeq"/>
        </authorList>
    </citation>
    <scope>IDENTIFICATION</scope>
</reference>
<dbReference type="PANTHER" id="PTHR23032:SF2">
    <property type="entry name" value="ENDOSOMAL TARGETING BRO1-LIKE DOMAIN-CONTAINING PROTEIN"/>
    <property type="match status" value="1"/>
</dbReference>
<evidence type="ECO:0000259" key="2">
    <source>
        <dbReference type="PROSITE" id="PS51180"/>
    </source>
</evidence>
<dbReference type="AlphaFoldDB" id="A0A6I9ULE8"/>
<dbReference type="Gramene" id="SIN_1004142.t">
    <property type="protein sequence ID" value="SIN_1004142.t"/>
    <property type="gene ID" value="SIN_1004142"/>
</dbReference>
<dbReference type="SMART" id="SM01041">
    <property type="entry name" value="BRO1"/>
    <property type="match status" value="1"/>
</dbReference>
<gene>
    <name evidence="4" type="primary">LOC105177468</name>
</gene>